<evidence type="ECO:0000313" key="2">
    <source>
        <dbReference type="EMBL" id="TWT63739.1"/>
    </source>
</evidence>
<organism evidence="2 3">
    <name type="scientific">Rubinisphaera italica</name>
    <dbReference type="NCBI Taxonomy" id="2527969"/>
    <lineage>
        <taxon>Bacteria</taxon>
        <taxon>Pseudomonadati</taxon>
        <taxon>Planctomycetota</taxon>
        <taxon>Planctomycetia</taxon>
        <taxon>Planctomycetales</taxon>
        <taxon>Planctomycetaceae</taxon>
        <taxon>Rubinisphaera</taxon>
    </lineage>
</organism>
<dbReference type="EMBL" id="SJPG01000001">
    <property type="protein sequence ID" value="TWT63739.1"/>
    <property type="molecule type" value="Genomic_DNA"/>
</dbReference>
<dbReference type="PROSITE" id="PS51462">
    <property type="entry name" value="NUDIX"/>
    <property type="match status" value="1"/>
</dbReference>
<gene>
    <name evidence="2" type="ORF">Pan54_44970</name>
</gene>
<feature type="domain" description="Nudix hydrolase" evidence="1">
    <location>
        <begin position="1"/>
        <end position="138"/>
    </location>
</feature>
<dbReference type="Gene3D" id="3.90.79.10">
    <property type="entry name" value="Nucleoside Triphosphate Pyrophosphohydrolase"/>
    <property type="match status" value="1"/>
</dbReference>
<evidence type="ECO:0000313" key="3">
    <source>
        <dbReference type="Proteomes" id="UP000316095"/>
    </source>
</evidence>
<dbReference type="InterPro" id="IPR015797">
    <property type="entry name" value="NUDIX_hydrolase-like_dom_sf"/>
</dbReference>
<dbReference type="RefSeq" id="WP_146505527.1">
    <property type="nucleotide sequence ID" value="NZ_SJPG01000001.1"/>
</dbReference>
<comment type="caution">
    <text evidence="2">The sequence shown here is derived from an EMBL/GenBank/DDBJ whole genome shotgun (WGS) entry which is preliminary data.</text>
</comment>
<dbReference type="SUPFAM" id="SSF102405">
    <property type="entry name" value="MCP/YpsA-like"/>
    <property type="match status" value="1"/>
</dbReference>
<dbReference type="InterPro" id="IPR000086">
    <property type="entry name" value="NUDIX_hydrolase_dom"/>
</dbReference>
<name>A0A5C5XME6_9PLAN</name>
<dbReference type="OrthoDB" id="215101at2"/>
<dbReference type="Proteomes" id="UP000316095">
    <property type="component" value="Unassembled WGS sequence"/>
</dbReference>
<dbReference type="Gene3D" id="3.40.50.450">
    <property type="match status" value="1"/>
</dbReference>
<dbReference type="SUPFAM" id="SSF55811">
    <property type="entry name" value="Nudix"/>
    <property type="match status" value="1"/>
</dbReference>
<dbReference type="Pfam" id="PF00293">
    <property type="entry name" value="NUDIX"/>
    <property type="match status" value="1"/>
</dbReference>
<reference evidence="2 3" key="1">
    <citation type="submission" date="2019-02" db="EMBL/GenBank/DDBJ databases">
        <title>Deep-cultivation of Planctomycetes and their phenomic and genomic characterization uncovers novel biology.</title>
        <authorList>
            <person name="Wiegand S."/>
            <person name="Jogler M."/>
            <person name="Boedeker C."/>
            <person name="Pinto D."/>
            <person name="Vollmers J."/>
            <person name="Rivas-Marin E."/>
            <person name="Kohn T."/>
            <person name="Peeters S.H."/>
            <person name="Heuer A."/>
            <person name="Rast P."/>
            <person name="Oberbeckmann S."/>
            <person name="Bunk B."/>
            <person name="Jeske O."/>
            <person name="Meyerdierks A."/>
            <person name="Storesund J.E."/>
            <person name="Kallscheuer N."/>
            <person name="Luecker S."/>
            <person name="Lage O.M."/>
            <person name="Pohl T."/>
            <person name="Merkel B.J."/>
            <person name="Hornburger P."/>
            <person name="Mueller R.-W."/>
            <person name="Bruemmer F."/>
            <person name="Labrenz M."/>
            <person name="Spormann A.M."/>
            <person name="Op Den Camp H."/>
            <person name="Overmann J."/>
            <person name="Amann R."/>
            <person name="Jetten M.S.M."/>
            <person name="Mascher T."/>
            <person name="Medema M.H."/>
            <person name="Devos D.P."/>
            <person name="Kaster A.-K."/>
            <person name="Ovreas L."/>
            <person name="Rohde M."/>
            <person name="Galperin M.Y."/>
            <person name="Jogler C."/>
        </authorList>
    </citation>
    <scope>NUCLEOTIDE SEQUENCE [LARGE SCALE GENOMIC DNA]</scope>
    <source>
        <strain evidence="2 3">Pan54</strain>
    </source>
</reference>
<sequence>MRESIGAIVFYERRSARGLEYLAQWNAGWKAFHFVGGHQRAEETSLNCAIRESNEELELAADQFQIDPIPIGRLQYRAFSQRAQTETTYQTTLFAGHLTEESQQLIERNPQNVWVTPAEIQQGQTEAGQLISPTSALLLQKTGRLPCVREGNVLTIGVTGHRDLHPDQIPDLKVRLHNLFDDAEQIADGRSLHLLSPLAAGADQLVAEMGLARECRLIAPLPFRLDQYAQDFADQELHQFHRLLEESQEWFSLPEASETDEKTSKPGYSKYAAVGRYVVDHSDLLIALWDGQRTHKRGGTEATLQYALREKLNRSSLFKIGLFPVTRLQ</sequence>
<protein>
    <recommendedName>
        <fullName evidence="1">Nudix hydrolase domain-containing protein</fullName>
    </recommendedName>
</protein>
<keyword evidence="3" id="KW-1185">Reference proteome</keyword>
<dbReference type="AlphaFoldDB" id="A0A5C5XME6"/>
<proteinExistence type="predicted"/>
<accession>A0A5C5XME6</accession>
<evidence type="ECO:0000259" key="1">
    <source>
        <dbReference type="PROSITE" id="PS51462"/>
    </source>
</evidence>